<keyword evidence="3" id="KW-0804">Transcription</keyword>
<keyword evidence="7" id="KW-1185">Reference proteome</keyword>
<evidence type="ECO:0000313" key="7">
    <source>
        <dbReference type="Proteomes" id="UP000321555"/>
    </source>
</evidence>
<dbReference type="Pfam" id="PF16925">
    <property type="entry name" value="TetR_C_13"/>
    <property type="match status" value="1"/>
</dbReference>
<evidence type="ECO:0000256" key="3">
    <source>
        <dbReference type="ARBA" id="ARBA00023163"/>
    </source>
</evidence>
<dbReference type="Gene3D" id="1.10.357.10">
    <property type="entry name" value="Tetracycline Repressor, domain 2"/>
    <property type="match status" value="1"/>
</dbReference>
<dbReference type="RefSeq" id="WP_057776201.1">
    <property type="nucleotide sequence ID" value="NZ_CP042593.1"/>
</dbReference>
<dbReference type="Proteomes" id="UP000321555">
    <property type="component" value="Chromosome"/>
</dbReference>
<sequence length="196" mass="22145">MRKGEKTREFIIMRAAELFNQQGYFGSSISDIMRVTGLRKGGVYNHFGSKDELALEAFDYAVSIYRKRYIEAIKGTKSAVEQLISIVSIYHNIIENPPLKGGCPLLNTAIESDDAHPALRDKAREAMEEFLKFIRIVINRGIRRGDIKSTIDPQSVSVFIASAMEGAVMMSKLYNDSHYMQQMLKHLSEFIEGLST</sequence>
<accession>A0A5B8Z069</accession>
<dbReference type="PROSITE" id="PS50977">
    <property type="entry name" value="HTH_TETR_2"/>
    <property type="match status" value="1"/>
</dbReference>
<dbReference type="STRING" id="1742359.GCA_001439625_01156"/>
<evidence type="ECO:0000259" key="5">
    <source>
        <dbReference type="PROSITE" id="PS50977"/>
    </source>
</evidence>
<feature type="DNA-binding region" description="H-T-H motif" evidence="4">
    <location>
        <begin position="28"/>
        <end position="47"/>
    </location>
</feature>
<dbReference type="SUPFAM" id="SSF48498">
    <property type="entry name" value="Tetracyclin repressor-like, C-terminal domain"/>
    <property type="match status" value="1"/>
</dbReference>
<dbReference type="SUPFAM" id="SSF46689">
    <property type="entry name" value="Homeodomain-like"/>
    <property type="match status" value="1"/>
</dbReference>
<dbReference type="InterPro" id="IPR009057">
    <property type="entry name" value="Homeodomain-like_sf"/>
</dbReference>
<protein>
    <submittedName>
        <fullName evidence="6">TetR/AcrR family transcriptional regulator</fullName>
    </submittedName>
</protein>
<organism evidence="6 7">
    <name type="scientific">Cytobacillus dafuensis</name>
    <name type="common">Bacillus dafuensis</name>
    <dbReference type="NCBI Taxonomy" id="1742359"/>
    <lineage>
        <taxon>Bacteria</taxon>
        <taxon>Bacillati</taxon>
        <taxon>Bacillota</taxon>
        <taxon>Bacilli</taxon>
        <taxon>Bacillales</taxon>
        <taxon>Bacillaceae</taxon>
        <taxon>Cytobacillus</taxon>
    </lineage>
</organism>
<dbReference type="InterPro" id="IPR036271">
    <property type="entry name" value="Tet_transcr_reg_TetR-rel_C_sf"/>
</dbReference>
<proteinExistence type="predicted"/>
<keyword evidence="1" id="KW-0805">Transcription regulation</keyword>
<dbReference type="PANTHER" id="PTHR47506:SF3">
    <property type="entry name" value="HTH-TYPE TRANSCRIPTIONAL REGULATOR LMRA"/>
    <property type="match status" value="1"/>
</dbReference>
<dbReference type="PANTHER" id="PTHR47506">
    <property type="entry name" value="TRANSCRIPTIONAL REGULATORY PROTEIN"/>
    <property type="match status" value="1"/>
</dbReference>
<gene>
    <name evidence="6" type="ORF">FSZ17_01830</name>
</gene>
<dbReference type="InterPro" id="IPR001647">
    <property type="entry name" value="HTH_TetR"/>
</dbReference>
<feature type="domain" description="HTH tetR-type" evidence="5">
    <location>
        <begin position="5"/>
        <end position="65"/>
    </location>
</feature>
<dbReference type="GO" id="GO:0003677">
    <property type="term" value="F:DNA binding"/>
    <property type="evidence" value="ECO:0007669"/>
    <property type="project" value="UniProtKB-UniRule"/>
</dbReference>
<reference evidence="7" key="1">
    <citation type="submission" date="2019-08" db="EMBL/GenBank/DDBJ databases">
        <authorList>
            <person name="Zheng X."/>
        </authorList>
    </citation>
    <scope>NUCLEOTIDE SEQUENCE [LARGE SCALE GENOMIC DNA]</scope>
    <source>
        <strain evidence="7">FJAT-25496</strain>
    </source>
</reference>
<name>A0A5B8Z069_CYTDA</name>
<dbReference type="KEGG" id="bda:FSZ17_01830"/>
<evidence type="ECO:0000313" key="6">
    <source>
        <dbReference type="EMBL" id="QED46141.1"/>
    </source>
</evidence>
<dbReference type="PRINTS" id="PR00455">
    <property type="entry name" value="HTHTETR"/>
</dbReference>
<evidence type="ECO:0000256" key="1">
    <source>
        <dbReference type="ARBA" id="ARBA00023015"/>
    </source>
</evidence>
<keyword evidence="2 4" id="KW-0238">DNA-binding</keyword>
<evidence type="ECO:0000256" key="2">
    <source>
        <dbReference type="ARBA" id="ARBA00023125"/>
    </source>
</evidence>
<dbReference type="Pfam" id="PF00440">
    <property type="entry name" value="TetR_N"/>
    <property type="match status" value="1"/>
</dbReference>
<dbReference type="EMBL" id="CP042593">
    <property type="protein sequence ID" value="QED46141.1"/>
    <property type="molecule type" value="Genomic_DNA"/>
</dbReference>
<dbReference type="InterPro" id="IPR011075">
    <property type="entry name" value="TetR_C"/>
</dbReference>
<dbReference type="OrthoDB" id="9814200at2"/>
<evidence type="ECO:0000256" key="4">
    <source>
        <dbReference type="PROSITE-ProRule" id="PRU00335"/>
    </source>
</evidence>
<dbReference type="AlphaFoldDB" id="A0A5B8Z069"/>